<keyword evidence="2" id="KW-0472">Membrane</keyword>
<gene>
    <name evidence="4" type="ORF">PSH97_15810</name>
</gene>
<evidence type="ECO:0000256" key="1">
    <source>
        <dbReference type="SAM" id="MobiDB-lite"/>
    </source>
</evidence>
<feature type="transmembrane region" description="Helical" evidence="2">
    <location>
        <begin position="30"/>
        <end position="52"/>
    </location>
</feature>
<proteinExistence type="predicted"/>
<feature type="region of interest" description="Disordered" evidence="1">
    <location>
        <begin position="1"/>
        <end position="21"/>
    </location>
</feature>
<evidence type="ECO:0000256" key="2">
    <source>
        <dbReference type="SAM" id="Phobius"/>
    </source>
</evidence>
<dbReference type="RefSeq" id="WP_305445742.1">
    <property type="nucleotide sequence ID" value="NZ_CP117454.1"/>
</dbReference>
<dbReference type="PANTHER" id="PTHR37089">
    <property type="entry name" value="PROTEIN U-RELATED"/>
    <property type="match status" value="1"/>
</dbReference>
<dbReference type="Pfam" id="PF05229">
    <property type="entry name" value="SCPU"/>
    <property type="match status" value="1"/>
</dbReference>
<feature type="compositionally biased region" description="Polar residues" evidence="1">
    <location>
        <begin position="1"/>
        <end position="16"/>
    </location>
</feature>
<evidence type="ECO:0000313" key="4">
    <source>
        <dbReference type="EMBL" id="WLG82602.1"/>
    </source>
</evidence>
<sequence>MTVLHCTQSSSHSSDTLPGKKTRIPHNGGILARIGILSVFSLSLIPTLAISATSTATFTVSASIVAGCGITASPLAFGAYTGVEADAESSLSVNCTNTTAYSVGLGAGTSGGTATARQMSGTPAGILFYALYSDVTRAINWGDTGGTGLITGTGSGSVQVIPVYGRVAAGQLSPPGTYADTMTATITF</sequence>
<protein>
    <submittedName>
        <fullName evidence="4">Spore coat U domain-containing protein</fullName>
    </submittedName>
</protein>
<accession>A0ABY9ESB2</accession>
<keyword evidence="5" id="KW-1185">Reference proteome</keyword>
<dbReference type="EMBL" id="CP117454">
    <property type="protein sequence ID" value="WLG82602.1"/>
    <property type="molecule type" value="Genomic_DNA"/>
</dbReference>
<keyword evidence="2" id="KW-1133">Transmembrane helix</keyword>
<dbReference type="InterPro" id="IPR007893">
    <property type="entry name" value="Spore_coat_U/FanG"/>
</dbReference>
<organism evidence="4 5">
    <name type="scientific">Pseudomonas cucumis</name>
    <dbReference type="NCBI Taxonomy" id="2954082"/>
    <lineage>
        <taxon>Bacteria</taxon>
        <taxon>Pseudomonadati</taxon>
        <taxon>Pseudomonadota</taxon>
        <taxon>Gammaproteobacteria</taxon>
        <taxon>Pseudomonadales</taxon>
        <taxon>Pseudomonadaceae</taxon>
        <taxon>Pseudomonas</taxon>
    </lineage>
</organism>
<reference evidence="4 5" key="1">
    <citation type="submission" date="2023-02" db="EMBL/GenBank/DDBJ databases">
        <title>Evolution of Hrp T3SS in non-pathogenic Pseudomonas fluorescens.</title>
        <authorList>
            <person name="Liao K."/>
            <person name="Wei H."/>
            <person name="Gu Y."/>
        </authorList>
    </citation>
    <scope>NUCLEOTIDE SEQUENCE [LARGE SCALE GENOMIC DNA]</scope>
    <source>
        <strain evidence="4 5">FP1935</strain>
    </source>
</reference>
<dbReference type="PANTHER" id="PTHR37089:SF4">
    <property type="entry name" value="EXPORTED PROTEIN"/>
    <property type="match status" value="1"/>
</dbReference>
<keyword evidence="2" id="KW-0812">Transmembrane</keyword>
<dbReference type="SMART" id="SM00972">
    <property type="entry name" value="SCPU"/>
    <property type="match status" value="1"/>
</dbReference>
<name>A0ABY9ESB2_9PSED</name>
<feature type="transmembrane region" description="Helical" evidence="2">
    <location>
        <begin position="58"/>
        <end position="80"/>
    </location>
</feature>
<dbReference type="InterPro" id="IPR053167">
    <property type="entry name" value="Spore_coat_component"/>
</dbReference>
<dbReference type="Proteomes" id="UP001239418">
    <property type="component" value="Chromosome"/>
</dbReference>
<feature type="domain" description="Spore coat protein U/FanG" evidence="3">
    <location>
        <begin position="55"/>
        <end position="185"/>
    </location>
</feature>
<evidence type="ECO:0000259" key="3">
    <source>
        <dbReference type="Pfam" id="PF05229"/>
    </source>
</evidence>
<evidence type="ECO:0000313" key="5">
    <source>
        <dbReference type="Proteomes" id="UP001239418"/>
    </source>
</evidence>